<evidence type="ECO:0000256" key="1">
    <source>
        <dbReference type="SAM" id="MobiDB-lite"/>
    </source>
</evidence>
<dbReference type="GeneID" id="63703326"/>
<feature type="compositionally biased region" description="Basic and acidic residues" evidence="1">
    <location>
        <begin position="110"/>
        <end position="132"/>
    </location>
</feature>
<dbReference type="AlphaFoldDB" id="A0A135LWB6"/>
<dbReference type="RefSeq" id="XP_040651798.1">
    <property type="nucleotide sequence ID" value="XM_040788026.1"/>
</dbReference>
<name>A0A135LWB6_PENPA</name>
<keyword evidence="3" id="KW-1185">Reference proteome</keyword>
<proteinExistence type="predicted"/>
<dbReference type="EMBL" id="LHQR01000014">
    <property type="protein sequence ID" value="KXG53263.1"/>
    <property type="molecule type" value="Genomic_DNA"/>
</dbReference>
<dbReference type="Proteomes" id="UP000070168">
    <property type="component" value="Unassembled WGS sequence"/>
</dbReference>
<evidence type="ECO:0000313" key="2">
    <source>
        <dbReference type="EMBL" id="KXG53263.1"/>
    </source>
</evidence>
<feature type="compositionally biased region" description="Basic and acidic residues" evidence="1">
    <location>
        <begin position="30"/>
        <end position="45"/>
    </location>
</feature>
<feature type="region of interest" description="Disordered" evidence="1">
    <location>
        <begin position="102"/>
        <end position="132"/>
    </location>
</feature>
<reference evidence="2 3" key="1">
    <citation type="journal article" date="2016" name="BMC Genomics">
        <title>Genome sequencing and secondary metabolism of the postharvest pathogen Penicillium griseofulvum.</title>
        <authorList>
            <person name="Banani H."/>
            <person name="Marcet-Houben M."/>
            <person name="Ballester A.R."/>
            <person name="Abbruscato P."/>
            <person name="Gonzalez-Candelas L."/>
            <person name="Gabaldon T."/>
            <person name="Spadaro D."/>
        </authorList>
    </citation>
    <scope>NUCLEOTIDE SEQUENCE [LARGE SCALE GENOMIC DNA]</scope>
    <source>
        <strain evidence="2 3">PG3</strain>
    </source>
</reference>
<dbReference type="OrthoDB" id="16516at2759"/>
<organism evidence="2 3">
    <name type="scientific">Penicillium patulum</name>
    <name type="common">Penicillium griseofulvum</name>
    <dbReference type="NCBI Taxonomy" id="5078"/>
    <lineage>
        <taxon>Eukaryota</taxon>
        <taxon>Fungi</taxon>
        <taxon>Dikarya</taxon>
        <taxon>Ascomycota</taxon>
        <taxon>Pezizomycotina</taxon>
        <taxon>Eurotiomycetes</taxon>
        <taxon>Eurotiomycetidae</taxon>
        <taxon>Eurotiales</taxon>
        <taxon>Aspergillaceae</taxon>
        <taxon>Penicillium</taxon>
    </lineage>
</organism>
<protein>
    <submittedName>
        <fullName evidence="2">Uncharacterized protein</fullName>
    </submittedName>
</protein>
<gene>
    <name evidence="2" type="ORF">PGRI_003130</name>
</gene>
<evidence type="ECO:0000313" key="3">
    <source>
        <dbReference type="Proteomes" id="UP000070168"/>
    </source>
</evidence>
<feature type="region of interest" description="Disordered" evidence="1">
    <location>
        <begin position="1"/>
        <end position="46"/>
    </location>
</feature>
<accession>A0A135LWB6</accession>
<comment type="caution">
    <text evidence="2">The sequence shown here is derived from an EMBL/GenBank/DDBJ whole genome shotgun (WGS) entry which is preliminary data.</text>
</comment>
<sequence>MSSATNQKGEVRASGSRPDVAYRNLGPGQTHEEWEGRPPPSKDRVPYLSSYREFEPWVLQVDRQKAENLPADEVSAREWEQQGWEWPEKLIPHLDCYSYVDDWSPIPNDGTRDEPKGGSDEQPERDWGTDDW</sequence>